<dbReference type="Proteomes" id="UP001164250">
    <property type="component" value="Chromosome 15"/>
</dbReference>
<evidence type="ECO:0000313" key="2">
    <source>
        <dbReference type="Proteomes" id="UP001164250"/>
    </source>
</evidence>
<proteinExistence type="predicted"/>
<name>A0ACC0ZT40_9ROSI</name>
<keyword evidence="2" id="KW-1185">Reference proteome</keyword>
<protein>
    <submittedName>
        <fullName evidence="1">Uncharacterized protein</fullName>
    </submittedName>
</protein>
<dbReference type="EMBL" id="CM047910">
    <property type="protein sequence ID" value="KAJ0076256.1"/>
    <property type="molecule type" value="Genomic_DNA"/>
</dbReference>
<evidence type="ECO:0000313" key="1">
    <source>
        <dbReference type="EMBL" id="KAJ0076256.1"/>
    </source>
</evidence>
<accession>A0ACC0ZT40</accession>
<gene>
    <name evidence="1" type="ORF">Patl1_34609</name>
</gene>
<comment type="caution">
    <text evidence="1">The sequence shown here is derived from an EMBL/GenBank/DDBJ whole genome shotgun (WGS) entry which is preliminary data.</text>
</comment>
<sequence length="265" mass="29693">MSDSVSNPPKFHFVLVHGTSHGGWCWFKIRCLMETSGYKVTCVDLKSAGIDPSDPNTLFTFEEYNKPLIDFLFNLPEDEKVILVGHSAGGLSLTDVLHKFGSKKIQMAIYVAANMLKYGFNTDEDVKEAVPDLAEFADVNEQTFGLGPDKPPTSMIVKKEFQRKILYNMSPMEDSTLASMLLKPAPAMAVGDAKFKEQGPDADKVRRVYIKTLNDRVIKQEQQDAMIRSWPPSEIFDIESDHSPFFSAPFILFGFIIKAAINLVE</sequence>
<organism evidence="1 2">
    <name type="scientific">Pistacia atlantica</name>
    <dbReference type="NCBI Taxonomy" id="434234"/>
    <lineage>
        <taxon>Eukaryota</taxon>
        <taxon>Viridiplantae</taxon>
        <taxon>Streptophyta</taxon>
        <taxon>Embryophyta</taxon>
        <taxon>Tracheophyta</taxon>
        <taxon>Spermatophyta</taxon>
        <taxon>Magnoliopsida</taxon>
        <taxon>eudicotyledons</taxon>
        <taxon>Gunneridae</taxon>
        <taxon>Pentapetalae</taxon>
        <taxon>rosids</taxon>
        <taxon>malvids</taxon>
        <taxon>Sapindales</taxon>
        <taxon>Anacardiaceae</taxon>
        <taxon>Pistacia</taxon>
    </lineage>
</organism>
<reference evidence="2" key="1">
    <citation type="journal article" date="2023" name="G3 (Bethesda)">
        <title>Genome assembly and association tests identify interacting loci associated with vigor, precocity, and sex in interspecific pistachio rootstocks.</title>
        <authorList>
            <person name="Palmer W."/>
            <person name="Jacygrad E."/>
            <person name="Sagayaradj S."/>
            <person name="Cavanaugh K."/>
            <person name="Han R."/>
            <person name="Bertier L."/>
            <person name="Beede B."/>
            <person name="Kafkas S."/>
            <person name="Golino D."/>
            <person name="Preece J."/>
            <person name="Michelmore R."/>
        </authorList>
    </citation>
    <scope>NUCLEOTIDE SEQUENCE [LARGE SCALE GENOMIC DNA]</scope>
</reference>